<comment type="similarity">
    <text evidence="1 5">Belongs to the metallo-dependent hydrolases superfamily. CpsB/CapC family.</text>
</comment>
<dbReference type="STRING" id="1007676.ABM34_07520"/>
<evidence type="ECO:0000256" key="3">
    <source>
        <dbReference type="ARBA" id="ARBA00022912"/>
    </source>
</evidence>
<dbReference type="Pfam" id="PF19567">
    <property type="entry name" value="CpsB_CapC"/>
    <property type="match status" value="1"/>
</dbReference>
<evidence type="ECO:0000313" key="7">
    <source>
        <dbReference type="Proteomes" id="UP000036106"/>
    </source>
</evidence>
<name>A0A0H4QL22_9LACO</name>
<dbReference type="Gene3D" id="3.20.20.140">
    <property type="entry name" value="Metal-dependent hydrolases"/>
    <property type="match status" value="1"/>
</dbReference>
<evidence type="ECO:0000313" key="6">
    <source>
        <dbReference type="EMBL" id="AKP67398.1"/>
    </source>
</evidence>
<dbReference type="InterPro" id="IPR016195">
    <property type="entry name" value="Pol/histidinol_Pase-like"/>
</dbReference>
<protein>
    <recommendedName>
        <fullName evidence="5">Tyrosine-protein phosphatase</fullName>
        <ecNumber evidence="5">3.1.3.48</ecNumber>
    </recommendedName>
</protein>
<keyword evidence="2 5" id="KW-0378">Hydrolase</keyword>
<evidence type="ECO:0000256" key="4">
    <source>
        <dbReference type="ARBA" id="ARBA00051722"/>
    </source>
</evidence>
<gene>
    <name evidence="6" type="ORF">ABM34_07520</name>
</gene>
<dbReference type="EC" id="3.1.3.48" evidence="5"/>
<dbReference type="GO" id="GO:0004725">
    <property type="term" value="F:protein tyrosine phosphatase activity"/>
    <property type="evidence" value="ECO:0007669"/>
    <property type="project" value="UniProtKB-UniRule"/>
</dbReference>
<dbReference type="EMBL" id="CP012034">
    <property type="protein sequence ID" value="AKP67398.1"/>
    <property type="molecule type" value="Genomic_DNA"/>
</dbReference>
<dbReference type="PIRSF" id="PIRSF016557">
    <property type="entry name" value="Caps_synth_CpsB"/>
    <property type="match status" value="1"/>
</dbReference>
<dbReference type="AlphaFoldDB" id="A0A0H4QL22"/>
<evidence type="ECO:0000256" key="2">
    <source>
        <dbReference type="ARBA" id="ARBA00022801"/>
    </source>
</evidence>
<dbReference type="RefSeq" id="WP_048704697.1">
    <property type="nucleotide sequence ID" value="NZ_CP012034.1"/>
</dbReference>
<organism evidence="6 7">
    <name type="scientific">Companilactobacillus ginsenosidimutans</name>
    <dbReference type="NCBI Taxonomy" id="1007676"/>
    <lineage>
        <taxon>Bacteria</taxon>
        <taxon>Bacillati</taxon>
        <taxon>Bacillota</taxon>
        <taxon>Bacilli</taxon>
        <taxon>Lactobacillales</taxon>
        <taxon>Lactobacillaceae</taxon>
        <taxon>Companilactobacillus</taxon>
    </lineage>
</organism>
<dbReference type="PANTHER" id="PTHR39181:SF1">
    <property type="entry name" value="TYROSINE-PROTEIN PHOSPHATASE YWQE"/>
    <property type="match status" value="1"/>
</dbReference>
<dbReference type="InterPro" id="IPR016667">
    <property type="entry name" value="Caps_polysacc_synth_CpsB/CapC"/>
</dbReference>
<dbReference type="KEGG" id="lgn:ABM34_07520"/>
<dbReference type="PATRIC" id="fig|1007676.4.peg.1511"/>
<proteinExistence type="inferred from homology"/>
<comment type="catalytic activity">
    <reaction evidence="4 5">
        <text>O-phospho-L-tyrosyl-[protein] + H2O = L-tyrosyl-[protein] + phosphate</text>
        <dbReference type="Rhea" id="RHEA:10684"/>
        <dbReference type="Rhea" id="RHEA-COMP:10136"/>
        <dbReference type="Rhea" id="RHEA-COMP:20101"/>
        <dbReference type="ChEBI" id="CHEBI:15377"/>
        <dbReference type="ChEBI" id="CHEBI:43474"/>
        <dbReference type="ChEBI" id="CHEBI:46858"/>
        <dbReference type="ChEBI" id="CHEBI:61978"/>
        <dbReference type="EC" id="3.1.3.48"/>
    </reaction>
</comment>
<reference evidence="7" key="1">
    <citation type="submission" date="2015-07" db="EMBL/GenBank/DDBJ databases">
        <title>Lactobacillus ginsenosidimutans/EMML 3141/ whole genome sequencing.</title>
        <authorList>
            <person name="Kim M.K."/>
            <person name="Im W.-T."/>
            <person name="Srinivasan S."/>
            <person name="Lee J.-J."/>
        </authorList>
    </citation>
    <scope>NUCLEOTIDE SEQUENCE [LARGE SCALE GENOMIC DNA]</scope>
    <source>
        <strain evidence="7">EMML 3041</strain>
    </source>
</reference>
<evidence type="ECO:0000256" key="1">
    <source>
        <dbReference type="ARBA" id="ARBA00005750"/>
    </source>
</evidence>
<accession>A0A0H4QL22</accession>
<dbReference type="GO" id="GO:0030145">
    <property type="term" value="F:manganese ion binding"/>
    <property type="evidence" value="ECO:0007669"/>
    <property type="project" value="UniProtKB-UniRule"/>
</dbReference>
<sequence>MTLVDLHCHMLPNVDDGSPDFSSSIELAKSSVNDGISHILLTPHHMDSQYKNPKIMVLEKVRNFQSCLDEAGIPITVFPGQEVHLTGALISAIEKDDVIFMDANNKYLLLEFPHSDIPAYTSNVIFELLSRGIVPVIAHPERNREVQKNPRKLHELISQGCLSQITASSYLGVFGEKVQETSQKIIESNLAHVISSDAHVLTGRQFRMADAFEKLSNFDNQISQNFMDNAKSILNGEVVVSDSPICIEPITKKKFFFF</sequence>
<dbReference type="Proteomes" id="UP000036106">
    <property type="component" value="Chromosome"/>
</dbReference>
<dbReference type="OrthoDB" id="9788539at2"/>
<dbReference type="SUPFAM" id="SSF89550">
    <property type="entry name" value="PHP domain-like"/>
    <property type="match status" value="1"/>
</dbReference>
<keyword evidence="7" id="KW-1185">Reference proteome</keyword>
<evidence type="ECO:0000256" key="5">
    <source>
        <dbReference type="PIRNR" id="PIRNR016557"/>
    </source>
</evidence>
<dbReference type="PANTHER" id="PTHR39181">
    <property type="entry name" value="TYROSINE-PROTEIN PHOSPHATASE YWQE"/>
    <property type="match status" value="1"/>
</dbReference>
<keyword evidence="3 5" id="KW-0904">Protein phosphatase</keyword>